<reference evidence="1" key="1">
    <citation type="journal article" date="2021" name="Microb. Physiol.">
        <title>Proteogenomic Insights into the Physiology of Marine, Sulfate-Reducing, Filamentous Desulfonema limicola and Desulfonema magnum.</title>
        <authorList>
            <person name="Schnaars V."/>
            <person name="Wohlbrand L."/>
            <person name="Scheve S."/>
            <person name="Hinrichs C."/>
            <person name="Reinhardt R."/>
            <person name="Rabus R."/>
        </authorList>
    </citation>
    <scope>NUCLEOTIDE SEQUENCE</scope>
    <source>
        <strain evidence="1">4be13</strain>
    </source>
</reference>
<evidence type="ECO:0000313" key="2">
    <source>
        <dbReference type="Proteomes" id="UP000663722"/>
    </source>
</evidence>
<proteinExistence type="predicted"/>
<dbReference type="KEGG" id="dmm:dnm_055500"/>
<organism evidence="1 2">
    <name type="scientific">Desulfonema magnum</name>
    <dbReference type="NCBI Taxonomy" id="45655"/>
    <lineage>
        <taxon>Bacteria</taxon>
        <taxon>Pseudomonadati</taxon>
        <taxon>Thermodesulfobacteriota</taxon>
        <taxon>Desulfobacteria</taxon>
        <taxon>Desulfobacterales</taxon>
        <taxon>Desulfococcaceae</taxon>
        <taxon>Desulfonema</taxon>
    </lineage>
</organism>
<keyword evidence="2" id="KW-1185">Reference proteome</keyword>
<dbReference type="EMBL" id="CP061800">
    <property type="protein sequence ID" value="QTA89494.1"/>
    <property type="molecule type" value="Genomic_DNA"/>
</dbReference>
<protein>
    <submittedName>
        <fullName evidence="1">Uncharacterized protein</fullName>
    </submittedName>
</protein>
<dbReference type="Proteomes" id="UP000663722">
    <property type="component" value="Chromosome"/>
</dbReference>
<accession>A0A975BPI5</accession>
<evidence type="ECO:0000313" key="1">
    <source>
        <dbReference type="EMBL" id="QTA89494.1"/>
    </source>
</evidence>
<name>A0A975BPI5_9BACT</name>
<sequence length="40" mass="4846">MQSIRIRLRIFMIPERPEIEILPFGYSPIIPNKIRMLLCF</sequence>
<dbReference type="AlphaFoldDB" id="A0A975BPI5"/>
<gene>
    <name evidence="1" type="ORF">dnm_055500</name>
</gene>